<dbReference type="Pfam" id="PF02854">
    <property type="entry name" value="MIF4G"/>
    <property type="match status" value="1"/>
</dbReference>
<feature type="region of interest" description="Disordered" evidence="4">
    <location>
        <begin position="339"/>
        <end position="358"/>
    </location>
</feature>
<feature type="domain" description="MIF4G" evidence="5">
    <location>
        <begin position="616"/>
        <end position="846"/>
    </location>
</feature>
<accession>U6MNQ5</accession>
<dbReference type="GO" id="GO:0003743">
    <property type="term" value="F:translation initiation factor activity"/>
    <property type="evidence" value="ECO:0007669"/>
    <property type="project" value="UniProtKB-KW"/>
</dbReference>
<feature type="compositionally biased region" description="Pro residues" evidence="4">
    <location>
        <begin position="1"/>
        <end position="10"/>
    </location>
</feature>
<gene>
    <name evidence="6" type="ORF">ENH_00011360</name>
</gene>
<sequence length="1188" mass="126260">MSTPLDPPSYPRQRGGKFGGRTRGYHHHGGSGRSGAPYRGGGGQGPLHPHGHQGPPGGGPQLQHQQHQQPYPHSAVYGGPHGGPDPESMPPPNMGGPAQGGPHHMQRAAGGPQLQQQQPLPPHHMLGGPPQQGFMRGRGGQQQQLPAADGHQQQQQPVTHPYDPHHMQQQQQAAAAAMMHGGGRVAPMLLGPAAGAAAAPGPLGEGPGGPHHGGPPPRFDGPHHPSEALQQQHQQQQQQLLLLQVRDMQEQGAERVGPPHPMHIDPHHHHPYGRGGPPGVGEAALQQQQHHHVGGPHGAAAAAAAAAGYRYDAVPLVAGAYGTPLAVYPAYGDMWGGPSGALQHRPQQHPLQQAGPRKKNALEIRDPKTGPAAAAKAPATPAAAAAAPRQYSISELVGLFKALRPHIEPPEWRFCCGDTEEMRRQSGSFSSSNNNNSSSSSSGLGGLRDWQRRSGPTAASSSGGGSSSISNTVNGLGAGLFGGVRRPGTGAAAGGSSTNSSSSSSSGNNNAFRSLRGPGELDGGDRQGDSRLNAPGSAAAGTLSWRGGGGAGAPRGPLAVNRGPPTDGYTKLSGFFGNRPPPPTREPPAQQSSISRLSTSTGFRVGREIDPRERKRRSLNALLNKLTIDNFGVVCEKICLEAEQFDSVADLELLSDLLFNKAVSEPEYSEMYADLYQIIRWRSPDFTVPGEERKINFHRTFVNRCQDEFERLQGKNVLLITEEERAECQDADDEAKLLKKKKTRVLGNMRFIGELFLRRALSPNVLNDVVHALVFSSKGDAFPDEHFIECLTELLTTIGYTMDSQDSSRAMMNEFIGKLQELQLRAGYSSRITFKIQDLLDLRQRHWTKKVFRDVAKSVAQIREDAKRDELMGGAIKVAQDGVFLTVGLRREMPYKSYLEEQRVLLSNKRAAAAASGEATTATANSKRPTPTTKSTVTRTTGSSSSSGTPAFSRSSVVSPAATVLSAPAAAAAAAAAGSSSSKASAATEVSRPYEAQVMKKEVDLLTFEFVVEKCPIESSLSEFVSLSLPLHDSAAQISAVFKKGLGDSRPADSARYAVLIGSLAAEHLKATADLQVLFDYFGDVLIGQLSDFVVDNPRALAMCAEAFGVLFAADIWAAKGAELIRKGLRVPLPDEEGLAVKMCQDIARQVSAQSPERKRQLQELLELTLAQGLPGCSPAAAASLLRD</sequence>
<dbReference type="GO" id="GO:0003729">
    <property type="term" value="F:mRNA binding"/>
    <property type="evidence" value="ECO:0007669"/>
    <property type="project" value="TreeGrafter"/>
</dbReference>
<dbReference type="RefSeq" id="XP_013434329.1">
    <property type="nucleotide sequence ID" value="XM_013578875.1"/>
</dbReference>
<dbReference type="PANTHER" id="PTHR23253:SF9">
    <property type="entry name" value="EUKARYOTIC TRANSLATION INITIATION FACTOR 4 GAMMA 2"/>
    <property type="match status" value="1"/>
</dbReference>
<name>U6MNQ5_9EIME</name>
<feature type="compositionally biased region" description="Low complexity" evidence="4">
    <location>
        <begin position="112"/>
        <end position="135"/>
    </location>
</feature>
<dbReference type="AlphaFoldDB" id="U6MNQ5"/>
<dbReference type="Proteomes" id="UP000030754">
    <property type="component" value="Unassembled WGS sequence"/>
</dbReference>
<dbReference type="SMART" id="SM00543">
    <property type="entry name" value="MIF4G"/>
    <property type="match status" value="1"/>
</dbReference>
<feature type="region of interest" description="Disordered" evidence="4">
    <location>
        <begin position="262"/>
        <end position="283"/>
    </location>
</feature>
<keyword evidence="7" id="KW-1185">Reference proteome</keyword>
<feature type="compositionally biased region" description="Low complexity" evidence="4">
    <location>
        <begin position="341"/>
        <end position="354"/>
    </location>
</feature>
<dbReference type="InterPro" id="IPR016024">
    <property type="entry name" value="ARM-type_fold"/>
</dbReference>
<comment type="similarity">
    <text evidence="1">Belongs to the eukaryotic initiation factor 4G family.</text>
</comment>
<reference evidence="6" key="1">
    <citation type="submission" date="2013-10" db="EMBL/GenBank/DDBJ databases">
        <title>Genomic analysis of the causative agents of coccidiosis in chickens.</title>
        <authorList>
            <person name="Reid A.J."/>
            <person name="Blake D."/>
            <person name="Billington K."/>
            <person name="Browne H."/>
            <person name="Dunn M."/>
            <person name="Hung S."/>
            <person name="Kawahara F."/>
            <person name="Miranda-Saavedra D."/>
            <person name="Mourier T."/>
            <person name="Nagra H."/>
            <person name="Otto T.D."/>
            <person name="Rawlings N."/>
            <person name="Sanchez A."/>
            <person name="Sanders M."/>
            <person name="Subramaniam C."/>
            <person name="Tay Y."/>
            <person name="Dear P."/>
            <person name="Doerig C."/>
            <person name="Gruber A."/>
            <person name="Parkinson J."/>
            <person name="Shirley M."/>
            <person name="Wan K.L."/>
            <person name="Berriman M."/>
            <person name="Tomley F."/>
            <person name="Pain A."/>
        </authorList>
    </citation>
    <scope>NUCLEOTIDE SEQUENCE [LARGE SCALE GENOMIC DNA]</scope>
    <source>
        <strain evidence="6">Houghton</strain>
    </source>
</reference>
<dbReference type="SUPFAM" id="SSF48371">
    <property type="entry name" value="ARM repeat"/>
    <property type="match status" value="1"/>
</dbReference>
<evidence type="ECO:0000256" key="4">
    <source>
        <dbReference type="SAM" id="MobiDB-lite"/>
    </source>
</evidence>
<feature type="region of interest" description="Disordered" evidence="4">
    <location>
        <begin position="196"/>
        <end position="238"/>
    </location>
</feature>
<feature type="compositionally biased region" description="Low complexity" evidence="4">
    <location>
        <begin position="488"/>
        <end position="511"/>
    </location>
</feature>
<proteinExistence type="inferred from homology"/>
<dbReference type="VEuPathDB" id="ToxoDB:ENH_00011360"/>
<evidence type="ECO:0000256" key="2">
    <source>
        <dbReference type="ARBA" id="ARBA00022540"/>
    </source>
</evidence>
<feature type="region of interest" description="Disordered" evidence="4">
    <location>
        <begin position="423"/>
        <end position="471"/>
    </location>
</feature>
<protein>
    <recommendedName>
        <fullName evidence="5">MIF4G domain-containing protein</fullName>
    </recommendedName>
</protein>
<evidence type="ECO:0000259" key="5">
    <source>
        <dbReference type="SMART" id="SM00543"/>
    </source>
</evidence>
<feature type="region of interest" description="Disordered" evidence="4">
    <location>
        <begin position="916"/>
        <end position="954"/>
    </location>
</feature>
<evidence type="ECO:0000256" key="3">
    <source>
        <dbReference type="ARBA" id="ARBA00022917"/>
    </source>
</evidence>
<feature type="compositionally biased region" description="Gly residues" evidence="4">
    <location>
        <begin position="203"/>
        <end position="212"/>
    </location>
</feature>
<keyword evidence="2" id="KW-0396">Initiation factor</keyword>
<dbReference type="PANTHER" id="PTHR23253">
    <property type="entry name" value="EUKARYOTIC TRANSLATION INITIATION FACTOR 4 GAMMA"/>
    <property type="match status" value="1"/>
</dbReference>
<feature type="region of interest" description="Disordered" evidence="4">
    <location>
        <begin position="1"/>
        <end position="179"/>
    </location>
</feature>
<dbReference type="GeneID" id="25471321"/>
<feature type="region of interest" description="Disordered" evidence="4">
    <location>
        <begin position="487"/>
        <end position="607"/>
    </location>
</feature>
<organism evidence="6 7">
    <name type="scientific">Eimeria necatrix</name>
    <dbReference type="NCBI Taxonomy" id="51315"/>
    <lineage>
        <taxon>Eukaryota</taxon>
        <taxon>Sar</taxon>
        <taxon>Alveolata</taxon>
        <taxon>Apicomplexa</taxon>
        <taxon>Conoidasida</taxon>
        <taxon>Coccidia</taxon>
        <taxon>Eucoccidiorida</taxon>
        <taxon>Eimeriorina</taxon>
        <taxon>Eimeriidae</taxon>
        <taxon>Eimeria</taxon>
    </lineage>
</organism>
<dbReference type="OrthoDB" id="354621at2759"/>
<keyword evidence="3" id="KW-0648">Protein biosynthesis</keyword>
<evidence type="ECO:0000313" key="6">
    <source>
        <dbReference type="EMBL" id="CDJ65862.1"/>
    </source>
</evidence>
<feature type="compositionally biased region" description="Low complexity" evidence="4">
    <location>
        <begin position="229"/>
        <end position="238"/>
    </location>
</feature>
<feature type="compositionally biased region" description="Low complexity" evidence="4">
    <location>
        <begin position="426"/>
        <end position="442"/>
    </location>
</feature>
<dbReference type="EMBL" id="HG723319">
    <property type="protein sequence ID" value="CDJ65862.1"/>
    <property type="molecule type" value="Genomic_DNA"/>
</dbReference>
<feature type="compositionally biased region" description="Low complexity" evidence="4">
    <location>
        <begin position="61"/>
        <end position="75"/>
    </location>
</feature>
<dbReference type="InterPro" id="IPR003890">
    <property type="entry name" value="MIF4G-like_typ-3"/>
</dbReference>
<dbReference type="GO" id="GO:0016281">
    <property type="term" value="C:eukaryotic translation initiation factor 4F complex"/>
    <property type="evidence" value="ECO:0007669"/>
    <property type="project" value="TreeGrafter"/>
</dbReference>
<feature type="compositionally biased region" description="Low complexity" evidence="4">
    <location>
        <begin position="167"/>
        <end position="179"/>
    </location>
</feature>
<evidence type="ECO:0000313" key="7">
    <source>
        <dbReference type="Proteomes" id="UP000030754"/>
    </source>
</evidence>
<dbReference type="Gene3D" id="1.25.40.180">
    <property type="match status" value="1"/>
</dbReference>
<feature type="compositionally biased region" description="Polar residues" evidence="4">
    <location>
        <begin position="589"/>
        <end position="602"/>
    </location>
</feature>
<evidence type="ECO:0000256" key="1">
    <source>
        <dbReference type="ARBA" id="ARBA00005775"/>
    </source>
</evidence>
<reference evidence="6" key="2">
    <citation type="submission" date="2013-10" db="EMBL/GenBank/DDBJ databases">
        <authorList>
            <person name="Aslett M."/>
        </authorList>
    </citation>
    <scope>NUCLEOTIDE SEQUENCE [LARGE SCALE GENOMIC DNA]</scope>
    <source>
        <strain evidence="6">Houghton</strain>
    </source>
</reference>